<dbReference type="NCBIfam" id="NF002636">
    <property type="entry name" value="PRK02304.1-5"/>
    <property type="match status" value="1"/>
</dbReference>
<keyword evidence="9 11" id="KW-0808">Transferase</keyword>
<dbReference type="CDD" id="cd06223">
    <property type="entry name" value="PRTases_typeI"/>
    <property type="match status" value="1"/>
</dbReference>
<evidence type="ECO:0000256" key="10">
    <source>
        <dbReference type="ARBA" id="ARBA00022726"/>
    </source>
</evidence>
<gene>
    <name evidence="11" type="primary">apt</name>
    <name evidence="13" type="ORF">IU470_09505</name>
</gene>
<dbReference type="Pfam" id="PF00156">
    <property type="entry name" value="Pribosyltran"/>
    <property type="match status" value="1"/>
</dbReference>
<dbReference type="HAMAP" id="MF_00004">
    <property type="entry name" value="Aden_phosphoribosyltr"/>
    <property type="match status" value="1"/>
</dbReference>
<evidence type="ECO:0000256" key="3">
    <source>
        <dbReference type="ARBA" id="ARBA00004496"/>
    </source>
</evidence>
<comment type="function">
    <text evidence="2 11">Catalyzes a salvage reaction resulting in the formation of AMP, that is energically less costly than de novo synthesis.</text>
</comment>
<dbReference type="InterPro" id="IPR029057">
    <property type="entry name" value="PRTase-like"/>
</dbReference>
<comment type="catalytic activity">
    <reaction evidence="1 11">
        <text>AMP + diphosphate = 5-phospho-alpha-D-ribose 1-diphosphate + adenine</text>
        <dbReference type="Rhea" id="RHEA:16609"/>
        <dbReference type="ChEBI" id="CHEBI:16708"/>
        <dbReference type="ChEBI" id="CHEBI:33019"/>
        <dbReference type="ChEBI" id="CHEBI:58017"/>
        <dbReference type="ChEBI" id="CHEBI:456215"/>
        <dbReference type="EC" id="2.4.2.7"/>
    </reaction>
</comment>
<evidence type="ECO:0000256" key="2">
    <source>
        <dbReference type="ARBA" id="ARBA00003968"/>
    </source>
</evidence>
<keyword evidence="10 11" id="KW-0660">Purine salvage</keyword>
<proteinExistence type="inferred from homology"/>
<dbReference type="InterPro" id="IPR005764">
    <property type="entry name" value="Ade_phspho_trans"/>
</dbReference>
<comment type="subcellular location">
    <subcellularLocation>
        <location evidence="3 11">Cytoplasm</location>
    </subcellularLocation>
</comment>
<evidence type="ECO:0000256" key="4">
    <source>
        <dbReference type="ARBA" id="ARBA00004659"/>
    </source>
</evidence>
<evidence type="ECO:0000256" key="5">
    <source>
        <dbReference type="ARBA" id="ARBA00008391"/>
    </source>
</evidence>
<organism evidence="13 14">
    <name type="scientific">Nocardia abscessus</name>
    <dbReference type="NCBI Taxonomy" id="120957"/>
    <lineage>
        <taxon>Bacteria</taxon>
        <taxon>Bacillati</taxon>
        <taxon>Actinomycetota</taxon>
        <taxon>Actinomycetes</taxon>
        <taxon>Mycobacteriales</taxon>
        <taxon>Nocardiaceae</taxon>
        <taxon>Nocardia</taxon>
    </lineage>
</organism>
<dbReference type="PANTHER" id="PTHR32315:SF3">
    <property type="entry name" value="ADENINE PHOSPHORIBOSYLTRANSFERASE"/>
    <property type="match status" value="1"/>
</dbReference>
<comment type="subunit">
    <text evidence="11">Homodimer.</text>
</comment>
<accession>A0ABS0C4M8</accession>
<dbReference type="InterPro" id="IPR050054">
    <property type="entry name" value="UPRTase/APRTase"/>
</dbReference>
<comment type="similarity">
    <text evidence="5 11">Belongs to the purine/pyrimidine phosphoribosyltransferase family.</text>
</comment>
<evidence type="ECO:0000256" key="1">
    <source>
        <dbReference type="ARBA" id="ARBA00000868"/>
    </source>
</evidence>
<evidence type="ECO:0000256" key="11">
    <source>
        <dbReference type="HAMAP-Rule" id="MF_00004"/>
    </source>
</evidence>
<evidence type="ECO:0000256" key="7">
    <source>
        <dbReference type="ARBA" id="ARBA00022490"/>
    </source>
</evidence>
<evidence type="ECO:0000259" key="12">
    <source>
        <dbReference type="Pfam" id="PF00156"/>
    </source>
</evidence>
<reference evidence="13 14" key="1">
    <citation type="submission" date="2020-10" db="EMBL/GenBank/DDBJ databases">
        <title>Identification of Nocardia species via Next-generation sequencing and recognition of intraspecies genetic diversity.</title>
        <authorList>
            <person name="Li P."/>
            <person name="Li P."/>
            <person name="Lu B."/>
        </authorList>
    </citation>
    <scope>NUCLEOTIDE SEQUENCE [LARGE SCALE GENOMIC DNA]</scope>
    <source>
        <strain evidence="13 14">N-11</strain>
    </source>
</reference>
<dbReference type="Proteomes" id="UP000807309">
    <property type="component" value="Unassembled WGS sequence"/>
</dbReference>
<comment type="caution">
    <text evidence="13">The sequence shown here is derived from an EMBL/GenBank/DDBJ whole genome shotgun (WGS) entry which is preliminary data.</text>
</comment>
<evidence type="ECO:0000313" key="14">
    <source>
        <dbReference type="Proteomes" id="UP000807309"/>
    </source>
</evidence>
<dbReference type="PANTHER" id="PTHR32315">
    <property type="entry name" value="ADENINE PHOSPHORIBOSYLTRANSFERASE"/>
    <property type="match status" value="1"/>
</dbReference>
<keyword evidence="8 11" id="KW-0328">Glycosyltransferase</keyword>
<keyword evidence="14" id="KW-1185">Reference proteome</keyword>
<keyword evidence="7 11" id="KW-0963">Cytoplasm</keyword>
<comment type="pathway">
    <text evidence="4 11">Purine metabolism; AMP biosynthesis via salvage pathway; AMP from adenine: step 1/1.</text>
</comment>
<evidence type="ECO:0000256" key="9">
    <source>
        <dbReference type="ARBA" id="ARBA00022679"/>
    </source>
</evidence>
<dbReference type="SUPFAM" id="SSF53271">
    <property type="entry name" value="PRTase-like"/>
    <property type="match status" value="1"/>
</dbReference>
<dbReference type="GO" id="GO:0003999">
    <property type="term" value="F:adenine phosphoribosyltransferase activity"/>
    <property type="evidence" value="ECO:0007669"/>
    <property type="project" value="UniProtKB-EC"/>
</dbReference>
<dbReference type="Gene3D" id="3.40.50.2020">
    <property type="match status" value="1"/>
</dbReference>
<dbReference type="EMBL" id="JADLRE010000006">
    <property type="protein sequence ID" value="MBF6225346.1"/>
    <property type="molecule type" value="Genomic_DNA"/>
</dbReference>
<evidence type="ECO:0000256" key="8">
    <source>
        <dbReference type="ARBA" id="ARBA00022676"/>
    </source>
</evidence>
<dbReference type="InterPro" id="IPR000836">
    <property type="entry name" value="PRTase_dom"/>
</dbReference>
<dbReference type="RefSeq" id="WP_195032632.1">
    <property type="nucleotide sequence ID" value="NZ_JADLRE010000006.1"/>
</dbReference>
<evidence type="ECO:0000313" key="13">
    <source>
        <dbReference type="EMBL" id="MBF6225346.1"/>
    </source>
</evidence>
<sequence>MSKHAAIESDEVAAERTTKAAEVVDRLTRWHDDFPTHGVRFADLTPVFADAEGFRAVVECLASCAPDADLVAGVDARGFLLGAGVAASLGTGVLAIRKAGKLPPPVISREYSLEYGTAALEIPADGIDLSGRRVLLLDDVLATGGTLAAAAELFKQAGAEVAAAAVVLELGFLGGRARQGDYPLTSIVKL</sequence>
<dbReference type="EC" id="2.4.2.7" evidence="6 11"/>
<evidence type="ECO:0000256" key="6">
    <source>
        <dbReference type="ARBA" id="ARBA00011893"/>
    </source>
</evidence>
<name>A0ABS0C4M8_9NOCA</name>
<feature type="domain" description="Phosphoribosyltransferase" evidence="12">
    <location>
        <begin position="69"/>
        <end position="169"/>
    </location>
</feature>
<protein>
    <recommendedName>
        <fullName evidence="6 11">Adenine phosphoribosyltransferase</fullName>
        <shortName evidence="11">APRT</shortName>
        <ecNumber evidence="6 11">2.4.2.7</ecNumber>
    </recommendedName>
</protein>